<evidence type="ECO:0000256" key="1">
    <source>
        <dbReference type="SAM" id="MobiDB-lite"/>
    </source>
</evidence>
<organism evidence="3 4">
    <name type="scientific">Blautia intestinihominis</name>
    <dbReference type="NCBI Taxonomy" id="3133152"/>
    <lineage>
        <taxon>Bacteria</taxon>
        <taxon>Bacillati</taxon>
        <taxon>Bacillota</taxon>
        <taxon>Clostridia</taxon>
        <taxon>Lachnospirales</taxon>
        <taxon>Lachnospiraceae</taxon>
        <taxon>Blautia</taxon>
    </lineage>
</organism>
<gene>
    <name evidence="3" type="ORF">WMO75_04840</name>
</gene>
<name>A0ABV1AJW8_9FIRM</name>
<feature type="region of interest" description="Disordered" evidence="1">
    <location>
        <begin position="214"/>
        <end position="242"/>
    </location>
</feature>
<proteinExistence type="predicted"/>
<sequence>MKRKAAALALTVAMTMAVSGSVYAEPKSTEVEPGITGNPEESEARSSVADGCETGKHSWTEWTVTIPADCVTEGQQTRSCEECGISETASIPKTKEHDLKEISRQEATDDKDGFILYACKRNGCDYQMKEVIPAKAASDPEDTDENKDGEEKDPEKENTVDSDTKNESKSEENFKDETKNDGIGGSDTKELPDEDIDEEYASFAYATSSEVVAEYDPETAVSTRKITNPTDPSDTEEVEGRAVSEGIVDVKKDSDGNITDLAISTSVEEIKHGFSFSSESKTLHSIAIINSKVPGVNWITLTAKEPVSELGIRLKQTDDGMIMTLTENQKLVNIIRITEAKKKITMTTSTGGSCEISQEIQKFTVRDKNKNFTDIDMNEVVFHRIDGKNPHIELAALKELKKEKTSQDTAKKDEKYYWIQQYDDESQTPVVITVYEK</sequence>
<dbReference type="RefSeq" id="WP_303223302.1">
    <property type="nucleotide sequence ID" value="NZ_JBBMEI010000010.1"/>
</dbReference>
<protein>
    <submittedName>
        <fullName evidence="3">Uncharacterized protein</fullName>
    </submittedName>
</protein>
<feature type="region of interest" description="Disordered" evidence="1">
    <location>
        <begin position="27"/>
        <end position="53"/>
    </location>
</feature>
<feature type="region of interest" description="Disordered" evidence="1">
    <location>
        <begin position="133"/>
        <end position="194"/>
    </location>
</feature>
<keyword evidence="4" id="KW-1185">Reference proteome</keyword>
<dbReference type="EMBL" id="JBBMEI010000010">
    <property type="protein sequence ID" value="MEQ2357676.1"/>
    <property type="molecule type" value="Genomic_DNA"/>
</dbReference>
<comment type="caution">
    <text evidence="3">The sequence shown here is derived from an EMBL/GenBank/DDBJ whole genome shotgun (WGS) entry which is preliminary data.</text>
</comment>
<dbReference type="Proteomes" id="UP001446032">
    <property type="component" value="Unassembled WGS sequence"/>
</dbReference>
<feature type="signal peptide" evidence="2">
    <location>
        <begin position="1"/>
        <end position="24"/>
    </location>
</feature>
<evidence type="ECO:0000313" key="3">
    <source>
        <dbReference type="EMBL" id="MEQ2357676.1"/>
    </source>
</evidence>
<feature type="compositionally biased region" description="Basic and acidic residues" evidence="1">
    <location>
        <begin position="149"/>
        <end position="180"/>
    </location>
</feature>
<feature type="compositionally biased region" description="Acidic residues" evidence="1">
    <location>
        <begin position="139"/>
        <end position="148"/>
    </location>
</feature>
<evidence type="ECO:0000256" key="2">
    <source>
        <dbReference type="SAM" id="SignalP"/>
    </source>
</evidence>
<evidence type="ECO:0000313" key="4">
    <source>
        <dbReference type="Proteomes" id="UP001446032"/>
    </source>
</evidence>
<feature type="compositionally biased region" description="Polar residues" evidence="1">
    <location>
        <begin position="220"/>
        <end position="232"/>
    </location>
</feature>
<reference evidence="3 4" key="1">
    <citation type="submission" date="2024-03" db="EMBL/GenBank/DDBJ databases">
        <title>Human intestinal bacterial collection.</title>
        <authorList>
            <person name="Pauvert C."/>
            <person name="Hitch T.C.A."/>
            <person name="Clavel T."/>
        </authorList>
    </citation>
    <scope>NUCLEOTIDE SEQUENCE [LARGE SCALE GENOMIC DNA]</scope>
    <source>
        <strain evidence="3 4">CLA-AA-H95</strain>
    </source>
</reference>
<accession>A0ABV1AJW8</accession>
<keyword evidence="2" id="KW-0732">Signal</keyword>
<feature type="chain" id="PRO_5045846416" evidence="2">
    <location>
        <begin position="25"/>
        <end position="437"/>
    </location>
</feature>